<dbReference type="InterPro" id="IPR046433">
    <property type="entry name" value="ActCoA_hydro"/>
</dbReference>
<dbReference type="InterPro" id="IPR026888">
    <property type="entry name" value="AcetylCoA_hyd_C"/>
</dbReference>
<dbReference type="InterPro" id="IPR003702">
    <property type="entry name" value="ActCoA_hydro_N"/>
</dbReference>
<dbReference type="Pfam" id="PF13336">
    <property type="entry name" value="AcetylCoA_hyd_C"/>
    <property type="match status" value="1"/>
</dbReference>
<dbReference type="Pfam" id="PF02550">
    <property type="entry name" value="AcetylCoA_hydro"/>
    <property type="match status" value="1"/>
</dbReference>
<dbReference type="Gene3D" id="3.40.1080.20">
    <property type="entry name" value="Acetyl-CoA hydrolase/transferase C-terminal domain"/>
    <property type="match status" value="1"/>
</dbReference>
<dbReference type="GeneID" id="106814217"/>
<dbReference type="Proteomes" id="UP000695022">
    <property type="component" value="Unplaced"/>
</dbReference>
<dbReference type="InterPro" id="IPR037171">
    <property type="entry name" value="NagB/RpiA_transferase-like"/>
</dbReference>
<sequence>MGSYDGAEVCELVGLFMLNNLCDKYGKDNVGLYRDDGLAIFKNTTASQAERIKKDITKHFKKHGNCIKMAARLFNVSRLNLLKKFSKSNEKQLNDFYTYSSEPFHPLPNKVPTWRTAEEATAVIKSYDRVWVHGSSMTPTPLINAMAEHGRNSGLKKVEVMHILTEGPMEITKPEFEGIFRVNALFLDKNTRGVVNEGRADYVPIFLSEIPLLFERGIVNIDVALIQVSPPDEHGFCTLGSAVECTRAAIINAKYIIGLVNSKVPRTFGHSGIHMSHIDVMVAEEMDLPSNKLKEFSDIEKMIAMHIAGNLVADGATLQMGIGTIPQAVCEQLRHHRDLGIHTEMFGDKVVDLMELGCITNARKSFAQGKSVVSFVVGSRRVYDFLDNNLFVLMYDVRTCNNIRIICQNTKMTAINSAIEIDLTGQVVADSIGTEMYSGVGGQIDFIRGAALALDALGKPIIAMPSRTKDASPKIVPQIKLGAGVVTTRAHVHYIVTEYGIAQLFGKNLRQRAYELINIAHPDDREMLEHAAFKRLKCMPSP</sequence>
<evidence type="ECO:0000313" key="5">
    <source>
        <dbReference type="Proteomes" id="UP000695022"/>
    </source>
</evidence>
<dbReference type="SUPFAM" id="SSF100950">
    <property type="entry name" value="NagB/RpiA/CoA transferase-like"/>
    <property type="match status" value="2"/>
</dbReference>
<protein>
    <submittedName>
        <fullName evidence="6">4-hydroxybutyrate coenzyme A transferase-like</fullName>
    </submittedName>
</protein>
<evidence type="ECO:0000313" key="6">
    <source>
        <dbReference type="RefSeq" id="XP_014674002.1"/>
    </source>
</evidence>
<keyword evidence="5" id="KW-1185">Reference proteome</keyword>
<feature type="domain" description="Acetyl-CoA hydrolase/transferase C-terminal" evidence="4">
    <location>
        <begin position="378"/>
        <end position="531"/>
    </location>
</feature>
<feature type="domain" description="Acetyl-CoA hydrolase/transferase N-terminal" evidence="3">
    <location>
        <begin position="118"/>
        <end position="285"/>
    </location>
</feature>
<keyword evidence="2" id="KW-0808">Transferase</keyword>
<dbReference type="InterPro" id="IPR038460">
    <property type="entry name" value="AcetylCoA_hyd_C_sf"/>
</dbReference>
<dbReference type="PANTHER" id="PTHR21432">
    <property type="entry name" value="ACETYL-COA HYDROLASE-RELATED"/>
    <property type="match status" value="1"/>
</dbReference>
<comment type="similarity">
    <text evidence="1">Belongs to the acetyl-CoA hydrolase/transferase family.</text>
</comment>
<reference evidence="6" key="1">
    <citation type="submission" date="2025-08" db="UniProtKB">
        <authorList>
            <consortium name="RefSeq"/>
        </authorList>
    </citation>
    <scope>IDENTIFICATION</scope>
</reference>
<organism evidence="5 6">
    <name type="scientific">Priapulus caudatus</name>
    <name type="common">Priapulid worm</name>
    <dbReference type="NCBI Taxonomy" id="37621"/>
    <lineage>
        <taxon>Eukaryota</taxon>
        <taxon>Metazoa</taxon>
        <taxon>Ecdysozoa</taxon>
        <taxon>Scalidophora</taxon>
        <taxon>Priapulida</taxon>
        <taxon>Priapulimorpha</taxon>
        <taxon>Priapulimorphida</taxon>
        <taxon>Priapulidae</taxon>
        <taxon>Priapulus</taxon>
    </lineage>
</organism>
<proteinExistence type="inferred from homology"/>
<gene>
    <name evidence="6" type="primary">LOC106814217</name>
</gene>
<name>A0ABM1EP81_PRICU</name>
<evidence type="ECO:0000259" key="3">
    <source>
        <dbReference type="Pfam" id="PF02550"/>
    </source>
</evidence>
<evidence type="ECO:0000259" key="4">
    <source>
        <dbReference type="Pfam" id="PF13336"/>
    </source>
</evidence>
<accession>A0ABM1EP81</accession>
<dbReference type="RefSeq" id="XP_014674002.1">
    <property type="nucleotide sequence ID" value="XM_014818516.1"/>
</dbReference>
<dbReference type="Gene3D" id="3.40.1080.10">
    <property type="entry name" value="Glutaconate Coenzyme A-transferase"/>
    <property type="match status" value="1"/>
</dbReference>
<evidence type="ECO:0000256" key="2">
    <source>
        <dbReference type="ARBA" id="ARBA00022679"/>
    </source>
</evidence>
<dbReference type="Gene3D" id="3.30.750.70">
    <property type="entry name" value="4-hydroxybutyrate coenzyme like domains"/>
    <property type="match status" value="1"/>
</dbReference>
<evidence type="ECO:0000256" key="1">
    <source>
        <dbReference type="ARBA" id="ARBA00009632"/>
    </source>
</evidence>
<dbReference type="PANTHER" id="PTHR21432:SF20">
    <property type="entry name" value="ACETYL-COA HYDROLASE"/>
    <property type="match status" value="1"/>
</dbReference>